<feature type="active site" description="Proton acceptor; for glutaminase activity" evidence="7">
    <location>
        <position position="34"/>
    </location>
</feature>
<organism evidence="11 12">
    <name type="scientific">Acholeplasma hippikon</name>
    <dbReference type="NCBI Taxonomy" id="264636"/>
    <lineage>
        <taxon>Bacteria</taxon>
        <taxon>Bacillati</taxon>
        <taxon>Mycoplasmatota</taxon>
        <taxon>Mollicutes</taxon>
        <taxon>Acholeplasmatales</taxon>
        <taxon>Acholeplasmataceae</taxon>
        <taxon>Acholeplasma</taxon>
    </lineage>
</organism>
<keyword evidence="3 7" id="KW-0436">Ligase</keyword>
<dbReference type="GO" id="GO:0009435">
    <property type="term" value="P:NAD+ biosynthetic process"/>
    <property type="evidence" value="ECO:0007669"/>
    <property type="project" value="UniProtKB-UniRule"/>
</dbReference>
<evidence type="ECO:0000313" key="12">
    <source>
        <dbReference type="Proteomes" id="UP000290909"/>
    </source>
</evidence>
<keyword evidence="6 7" id="KW-0520">NAD</keyword>
<dbReference type="InterPro" id="IPR036526">
    <property type="entry name" value="C-N_Hydrolase_sf"/>
</dbReference>
<keyword evidence="4 7" id="KW-0547">Nucleotide-binding</keyword>
<dbReference type="EMBL" id="LR215050">
    <property type="protein sequence ID" value="VEU82299.1"/>
    <property type="molecule type" value="Genomic_DNA"/>
</dbReference>
<dbReference type="GO" id="GO:0003952">
    <property type="term" value="F:NAD+ synthase (glutamine-hydrolyzing) activity"/>
    <property type="evidence" value="ECO:0007669"/>
    <property type="project" value="UniProtKB-UniRule"/>
</dbReference>
<accession>A0A449BIL6</accession>
<gene>
    <name evidence="7 11" type="primary">nadE</name>
    <name evidence="11" type="ORF">NCTC10172_00308</name>
</gene>
<evidence type="ECO:0000256" key="3">
    <source>
        <dbReference type="ARBA" id="ARBA00022598"/>
    </source>
</evidence>
<dbReference type="GO" id="GO:0004359">
    <property type="term" value="F:glutaminase activity"/>
    <property type="evidence" value="ECO:0007669"/>
    <property type="project" value="InterPro"/>
</dbReference>
<dbReference type="EC" id="6.3.5.1" evidence="7 8"/>
<feature type="binding site" evidence="7">
    <location>
        <position position="453"/>
    </location>
    <ligand>
        <name>deamido-NAD(+)</name>
        <dbReference type="ChEBI" id="CHEBI:58437"/>
        <note>ligand shared between two neighboring subunits</note>
    </ligand>
</feature>
<evidence type="ECO:0000256" key="5">
    <source>
        <dbReference type="ARBA" id="ARBA00022840"/>
    </source>
</evidence>
<dbReference type="UniPathway" id="UPA00253">
    <property type="reaction ID" value="UER00334"/>
</dbReference>
<comment type="catalytic activity">
    <reaction evidence="7 8">
        <text>deamido-NAD(+) + L-glutamine + ATP + H2O = L-glutamate + AMP + diphosphate + NAD(+) + H(+)</text>
        <dbReference type="Rhea" id="RHEA:24384"/>
        <dbReference type="ChEBI" id="CHEBI:15377"/>
        <dbReference type="ChEBI" id="CHEBI:15378"/>
        <dbReference type="ChEBI" id="CHEBI:29985"/>
        <dbReference type="ChEBI" id="CHEBI:30616"/>
        <dbReference type="ChEBI" id="CHEBI:33019"/>
        <dbReference type="ChEBI" id="CHEBI:57540"/>
        <dbReference type="ChEBI" id="CHEBI:58359"/>
        <dbReference type="ChEBI" id="CHEBI:58437"/>
        <dbReference type="ChEBI" id="CHEBI:456215"/>
        <dbReference type="EC" id="6.3.5.1"/>
    </reaction>
</comment>
<evidence type="ECO:0000256" key="6">
    <source>
        <dbReference type="ARBA" id="ARBA00023027"/>
    </source>
</evidence>
<comment type="similarity">
    <text evidence="9">Belongs to the NAD synthetase family.</text>
</comment>
<evidence type="ECO:0000256" key="1">
    <source>
        <dbReference type="ARBA" id="ARBA00005188"/>
    </source>
</evidence>
<dbReference type="KEGG" id="ahk:NCTC10172_00308"/>
<dbReference type="STRING" id="1408416.GCA_000702765_01125"/>
<comment type="pathway">
    <text evidence="1 7 8">Cofactor biosynthesis; NAD(+) biosynthesis; NAD(+) from deamido-NAD(+) (L-Gln route): step 1/1.</text>
</comment>
<dbReference type="HAMAP" id="MF_02090">
    <property type="entry name" value="NadE_glutamine_dep"/>
    <property type="match status" value="1"/>
</dbReference>
<dbReference type="PROSITE" id="PS50263">
    <property type="entry name" value="CN_HYDROLASE"/>
    <property type="match status" value="1"/>
</dbReference>
<dbReference type="InterPro" id="IPR014445">
    <property type="entry name" value="Gln-dep_NAD_synthase"/>
</dbReference>
<evidence type="ECO:0000256" key="4">
    <source>
        <dbReference type="ARBA" id="ARBA00022741"/>
    </source>
</evidence>
<dbReference type="Gene3D" id="3.40.50.620">
    <property type="entry name" value="HUPs"/>
    <property type="match status" value="1"/>
</dbReference>
<dbReference type="Pfam" id="PF02540">
    <property type="entry name" value="NAD_synthase"/>
    <property type="match status" value="1"/>
</dbReference>
<feature type="active site" description="For glutaminase activity" evidence="7">
    <location>
        <position position="102"/>
    </location>
</feature>
<dbReference type="SUPFAM" id="SSF56317">
    <property type="entry name" value="Carbon-nitrogen hydrolase"/>
    <property type="match status" value="1"/>
</dbReference>
<evidence type="ECO:0000256" key="8">
    <source>
        <dbReference type="PIRNR" id="PIRNR006630"/>
    </source>
</evidence>
<dbReference type="GO" id="GO:0005524">
    <property type="term" value="F:ATP binding"/>
    <property type="evidence" value="ECO:0007669"/>
    <property type="project" value="UniProtKB-UniRule"/>
</dbReference>
<dbReference type="PANTHER" id="PTHR23090">
    <property type="entry name" value="NH 3 /GLUTAMINE-DEPENDENT NAD + SYNTHETASE"/>
    <property type="match status" value="1"/>
</dbReference>
<dbReference type="PIRSF" id="PIRSF006630">
    <property type="entry name" value="NADS_GAT"/>
    <property type="match status" value="1"/>
</dbReference>
<feature type="binding site" evidence="7">
    <location>
        <begin position="339"/>
        <end position="346"/>
    </location>
    <ligand>
        <name>ATP</name>
        <dbReference type="ChEBI" id="CHEBI:30616"/>
    </ligand>
</feature>
<keyword evidence="12" id="KW-1185">Reference proteome</keyword>
<name>A0A449BIL6_9MOLU</name>
<feature type="binding site" evidence="7">
    <location>
        <position position="576"/>
    </location>
    <ligand>
        <name>deamido-NAD(+)</name>
        <dbReference type="ChEBI" id="CHEBI:58437"/>
        <note>ligand shared between two neighboring subunits</note>
    </ligand>
</feature>
<dbReference type="Proteomes" id="UP000290909">
    <property type="component" value="Chromosome"/>
</dbReference>
<evidence type="ECO:0000256" key="9">
    <source>
        <dbReference type="RuleBase" id="RU003811"/>
    </source>
</evidence>
<dbReference type="SUPFAM" id="SSF52402">
    <property type="entry name" value="Adenine nucleotide alpha hydrolases-like"/>
    <property type="match status" value="1"/>
</dbReference>
<comment type="function">
    <text evidence="7">Catalyzes the ATP-dependent amidation of deamido-NAD to form NAD. Uses L-glutamine as a nitrogen source.</text>
</comment>
<feature type="binding site" evidence="7">
    <location>
        <begin position="458"/>
        <end position="461"/>
    </location>
    <ligand>
        <name>deamido-NAD(+)</name>
        <dbReference type="ChEBI" id="CHEBI:58437"/>
        <note>ligand shared between two neighboring subunits</note>
    </ligand>
</feature>
<keyword evidence="5 7" id="KW-0067">ATP-binding</keyword>
<dbReference type="InterPro" id="IPR041856">
    <property type="entry name" value="NAD+_synth_C"/>
</dbReference>
<feature type="binding site" evidence="7">
    <location>
        <position position="189"/>
    </location>
    <ligand>
        <name>L-glutamine</name>
        <dbReference type="ChEBI" id="CHEBI:58359"/>
    </ligand>
</feature>
<proteinExistence type="inferred from homology"/>
<feature type="active site" description="Nucleophile; for glutaminase activity" evidence="7">
    <location>
        <position position="156"/>
    </location>
</feature>
<dbReference type="PANTHER" id="PTHR23090:SF9">
    <property type="entry name" value="GLUTAMINE-DEPENDENT NAD(+) SYNTHETASE"/>
    <property type="match status" value="1"/>
</dbReference>
<dbReference type="CDD" id="cd07570">
    <property type="entry name" value="GAT_Gln-NAD-synth"/>
    <property type="match status" value="1"/>
</dbReference>
<feature type="binding site" evidence="7">
    <location>
        <position position="424"/>
    </location>
    <ligand>
        <name>deamido-NAD(+)</name>
        <dbReference type="ChEBI" id="CHEBI:58437"/>
        <note>ligand shared between two neighboring subunits</note>
    </ligand>
</feature>
<evidence type="ECO:0000256" key="2">
    <source>
        <dbReference type="ARBA" id="ARBA00007145"/>
    </source>
</evidence>
<reference evidence="11 12" key="1">
    <citation type="submission" date="2019-01" db="EMBL/GenBank/DDBJ databases">
        <authorList>
            <consortium name="Pathogen Informatics"/>
        </authorList>
    </citation>
    <scope>NUCLEOTIDE SEQUENCE [LARGE SCALE GENOMIC DNA]</scope>
    <source>
        <strain evidence="11 12">NCTC10172</strain>
    </source>
</reference>
<dbReference type="InterPro" id="IPR003694">
    <property type="entry name" value="NAD_synthase"/>
</dbReference>
<dbReference type="InterPro" id="IPR003010">
    <property type="entry name" value="C-N_Hydrolase"/>
</dbReference>
<dbReference type="AlphaFoldDB" id="A0A449BIL6"/>
<dbReference type="Pfam" id="PF00795">
    <property type="entry name" value="CN_hydrolase"/>
    <property type="match status" value="1"/>
</dbReference>
<dbReference type="CDD" id="cd00553">
    <property type="entry name" value="NAD_synthase"/>
    <property type="match status" value="1"/>
</dbReference>
<evidence type="ECO:0000259" key="10">
    <source>
        <dbReference type="PROSITE" id="PS50263"/>
    </source>
</evidence>
<feature type="binding site" evidence="7">
    <location>
        <position position="448"/>
    </location>
    <ligand>
        <name>ATP</name>
        <dbReference type="ChEBI" id="CHEBI:30616"/>
    </ligand>
</feature>
<dbReference type="NCBIfam" id="NF002730">
    <property type="entry name" value="PRK02628.1"/>
    <property type="match status" value="1"/>
</dbReference>
<comment type="caution">
    <text evidence="7">Lacks conserved residue(s) required for the propagation of feature annotation.</text>
</comment>
<dbReference type="NCBIfam" id="TIGR00552">
    <property type="entry name" value="nadE"/>
    <property type="match status" value="1"/>
</dbReference>
<dbReference type="GO" id="GO:0005737">
    <property type="term" value="C:cytoplasm"/>
    <property type="evidence" value="ECO:0007669"/>
    <property type="project" value="InterPro"/>
</dbReference>
<evidence type="ECO:0000256" key="7">
    <source>
        <dbReference type="HAMAP-Rule" id="MF_02090"/>
    </source>
</evidence>
<feature type="binding site" evidence="7">
    <location>
        <position position="183"/>
    </location>
    <ligand>
        <name>L-glutamine</name>
        <dbReference type="ChEBI" id="CHEBI:58359"/>
    </ligand>
</feature>
<dbReference type="InterPro" id="IPR014729">
    <property type="entry name" value="Rossmann-like_a/b/a_fold"/>
</dbReference>
<dbReference type="GO" id="GO:0008795">
    <property type="term" value="F:NAD+ synthase activity"/>
    <property type="evidence" value="ECO:0007669"/>
    <property type="project" value="UniProtKB-UniRule"/>
</dbReference>
<protein>
    <recommendedName>
        <fullName evidence="7 8">Glutamine-dependent NAD(+) synthetase</fullName>
        <ecNumber evidence="7 8">6.3.5.1</ecNumber>
    </recommendedName>
    <alternativeName>
        <fullName evidence="7 8">NAD(+) synthase [glutamine-hydrolyzing]</fullName>
    </alternativeName>
</protein>
<feature type="domain" description="CN hydrolase" evidence="10">
    <location>
        <begin position="1"/>
        <end position="255"/>
    </location>
</feature>
<dbReference type="InterPro" id="IPR022310">
    <property type="entry name" value="NAD/GMP_synthase"/>
</dbReference>
<dbReference type="Gene3D" id="3.60.110.10">
    <property type="entry name" value="Carbon-nitrogen hydrolase"/>
    <property type="match status" value="1"/>
</dbReference>
<comment type="similarity">
    <text evidence="2 7 8">In the C-terminal section; belongs to the NAD synthetase family.</text>
</comment>
<dbReference type="Gene3D" id="1.10.10.1140">
    <property type="entry name" value="Glutamine-dependent NAD+ synthetase, C-terminal domain"/>
    <property type="match status" value="1"/>
</dbReference>
<sequence>MTTPKITIGNPKLNVKPIVELLNASISSVVLFPELSVAGYSSGDLFFQQTYINQSLEALKEIIETTTFKGIYVLGAPLKFNDVLYNTAVVIQDKKILGVIPKCFLPNSKEFYEKRWFQSGLQTNLEEVNLLGQKVPFGTLLFKDEANDISFGVEVCQDMWAMHTPGDVLSLAGAHFILNLSASTEAVGKPEVRKNTVLESSRRHFGGYFYTSSGATESSTDLIYSSHKIAASLGDLIAESDVLDDKESLVVDLDIEAIRYQRRIDSTFRDEQLFQTKQLRTIAVKFYENKDYQLSNKLNTLPFLPEENKLYALRLANELQIKGLMNKFQMMPNAKIVVGISGGLDSALALLVAHQTFKRMNRDVKDIIAVTMPSSITSTHTKSDALVLMNTLGVTALEIPIKTLVDQHLKDLNHAGSDDVTFENAQARIRTLNLMNLANQYNGFVLGTGDMSEIALGWMTFNGDHMSMYNVNAGLTKTWVQALVRYHSETAYTNVSEILNNILARPISPELKNNQSTEDSIGKYEINDFILYHFLNNGASESKCAWLVKQTFDLTDSESETYATRFFNRFYQQQFKRQPMPEGPKILKVSLSPRGELRLPSEIKRR</sequence>
<evidence type="ECO:0000313" key="11">
    <source>
        <dbReference type="EMBL" id="VEU82299.1"/>
    </source>
</evidence>